<keyword evidence="1" id="KW-0472">Membrane</keyword>
<gene>
    <name evidence="2" type="ORF">GN331_14910</name>
</gene>
<evidence type="ECO:0000313" key="2">
    <source>
        <dbReference type="EMBL" id="MUV15495.1"/>
    </source>
</evidence>
<accession>A0A7C9HNN7</accession>
<evidence type="ECO:0000313" key="3">
    <source>
        <dbReference type="Proteomes" id="UP000479692"/>
    </source>
</evidence>
<feature type="transmembrane region" description="Helical" evidence="1">
    <location>
        <begin position="52"/>
        <end position="78"/>
    </location>
</feature>
<dbReference type="AlphaFoldDB" id="A0A7C9HNN7"/>
<reference evidence="2 3" key="1">
    <citation type="submission" date="2019-12" db="EMBL/GenBank/DDBJ databases">
        <authorList>
            <person name="Xu J."/>
        </authorList>
    </citation>
    <scope>NUCLEOTIDE SEQUENCE [LARGE SCALE GENOMIC DNA]</scope>
    <source>
        <strain evidence="2 3">HX-5-24</strain>
    </source>
</reference>
<keyword evidence="1" id="KW-1133">Transmembrane helix</keyword>
<comment type="caution">
    <text evidence="2">The sequence shown here is derived from an EMBL/GenBank/DDBJ whole genome shotgun (WGS) entry which is preliminary data.</text>
</comment>
<name>A0A7C9HNN7_9GAMM</name>
<dbReference type="Proteomes" id="UP000479692">
    <property type="component" value="Unassembled WGS sequence"/>
</dbReference>
<organism evidence="2 3">
    <name type="scientific">Noviluteimonas gilva</name>
    <dbReference type="NCBI Taxonomy" id="2682097"/>
    <lineage>
        <taxon>Bacteria</taxon>
        <taxon>Pseudomonadati</taxon>
        <taxon>Pseudomonadota</taxon>
        <taxon>Gammaproteobacteria</taxon>
        <taxon>Lysobacterales</taxon>
        <taxon>Lysobacteraceae</taxon>
        <taxon>Noviluteimonas</taxon>
    </lineage>
</organism>
<feature type="transmembrane region" description="Helical" evidence="1">
    <location>
        <begin position="20"/>
        <end position="40"/>
    </location>
</feature>
<proteinExistence type="predicted"/>
<sequence>MRNFHAWQRRTMRRADRQLWGGLLLIVIAAVVAVWLPSALDRSGTLAAVFAMLRYLVALPLLAGATFAAMGAWTLWCLHRDPLMLYYRHDGR</sequence>
<keyword evidence="3" id="KW-1185">Reference proteome</keyword>
<dbReference type="EMBL" id="WOXT01000005">
    <property type="protein sequence ID" value="MUV15495.1"/>
    <property type="molecule type" value="Genomic_DNA"/>
</dbReference>
<dbReference type="RefSeq" id="WP_156643085.1">
    <property type="nucleotide sequence ID" value="NZ_WOXT01000005.1"/>
</dbReference>
<keyword evidence="1" id="KW-0812">Transmembrane</keyword>
<evidence type="ECO:0000256" key="1">
    <source>
        <dbReference type="SAM" id="Phobius"/>
    </source>
</evidence>
<evidence type="ECO:0008006" key="4">
    <source>
        <dbReference type="Google" id="ProtNLM"/>
    </source>
</evidence>
<protein>
    <recommendedName>
        <fullName evidence="4">Transmembrane protein</fullName>
    </recommendedName>
</protein>